<dbReference type="Gene3D" id="1.10.10.10">
    <property type="entry name" value="Winged helix-like DNA-binding domain superfamily/Winged helix DNA-binding domain"/>
    <property type="match status" value="1"/>
</dbReference>
<dbReference type="GO" id="GO:0003700">
    <property type="term" value="F:DNA-binding transcription factor activity"/>
    <property type="evidence" value="ECO:0007669"/>
    <property type="project" value="InterPro"/>
</dbReference>
<evidence type="ECO:0000256" key="3">
    <source>
        <dbReference type="ARBA" id="ARBA00023125"/>
    </source>
</evidence>
<keyword evidence="7" id="KW-1185">Reference proteome</keyword>
<dbReference type="GO" id="GO:0003677">
    <property type="term" value="F:DNA binding"/>
    <property type="evidence" value="ECO:0007669"/>
    <property type="project" value="UniProtKB-KW"/>
</dbReference>
<comment type="similarity">
    <text evidence="1">Belongs to the LysR transcriptional regulatory family.</text>
</comment>
<dbReference type="Proteomes" id="UP000005580">
    <property type="component" value="Unassembled WGS sequence"/>
</dbReference>
<dbReference type="PRINTS" id="PR00039">
    <property type="entry name" value="HTHLYSR"/>
</dbReference>
<dbReference type="AlphaFoldDB" id="E7RR59"/>
<dbReference type="PANTHER" id="PTHR30419:SF29">
    <property type="entry name" value="LYSR-FAMILY TRANSCRIPTIONAL REGULATOR"/>
    <property type="match status" value="1"/>
</dbReference>
<evidence type="ECO:0000256" key="4">
    <source>
        <dbReference type="ARBA" id="ARBA00023163"/>
    </source>
</evidence>
<dbReference type="GO" id="GO:0005829">
    <property type="term" value="C:cytosol"/>
    <property type="evidence" value="ECO:0007669"/>
    <property type="project" value="TreeGrafter"/>
</dbReference>
<dbReference type="SUPFAM" id="SSF46785">
    <property type="entry name" value="Winged helix' DNA-binding domain"/>
    <property type="match status" value="1"/>
</dbReference>
<dbReference type="InterPro" id="IPR036388">
    <property type="entry name" value="WH-like_DNA-bd_sf"/>
</dbReference>
<dbReference type="Pfam" id="PF03466">
    <property type="entry name" value="LysR_substrate"/>
    <property type="match status" value="1"/>
</dbReference>
<dbReference type="eggNOG" id="COG0583">
    <property type="taxonomic scope" value="Bacteria"/>
</dbReference>
<dbReference type="EMBL" id="AEPE02000005">
    <property type="protein sequence ID" value="EFZ36747.1"/>
    <property type="molecule type" value="Genomic_DNA"/>
</dbReference>
<dbReference type="HOGENOM" id="CLU_039613_6_2_10"/>
<dbReference type="SUPFAM" id="SSF53850">
    <property type="entry name" value="Periplasmic binding protein-like II"/>
    <property type="match status" value="1"/>
</dbReference>
<evidence type="ECO:0000256" key="2">
    <source>
        <dbReference type="ARBA" id="ARBA00023015"/>
    </source>
</evidence>
<dbReference type="STRING" id="28134.SAMN05444288_1308"/>
<proteinExistence type="inferred from homology"/>
<keyword evidence="4" id="KW-0804">Transcription</keyword>
<organism evidence="6 7">
    <name type="scientific">Hoylesella oralis ATCC 33269</name>
    <dbReference type="NCBI Taxonomy" id="873533"/>
    <lineage>
        <taxon>Bacteria</taxon>
        <taxon>Pseudomonadati</taxon>
        <taxon>Bacteroidota</taxon>
        <taxon>Bacteroidia</taxon>
        <taxon>Bacteroidales</taxon>
        <taxon>Prevotellaceae</taxon>
        <taxon>Hoylesella</taxon>
    </lineage>
</organism>
<name>E7RR59_9BACT</name>
<dbReference type="FunFam" id="1.10.10.10:FF:000001">
    <property type="entry name" value="LysR family transcriptional regulator"/>
    <property type="match status" value="1"/>
</dbReference>
<protein>
    <submittedName>
        <fullName evidence="6">LysR substrate binding domain protein</fullName>
    </submittedName>
</protein>
<feature type="domain" description="HTH lysR-type" evidence="5">
    <location>
        <begin position="19"/>
        <end position="76"/>
    </location>
</feature>
<comment type="caution">
    <text evidence="6">The sequence shown here is derived from an EMBL/GenBank/DDBJ whole genome shotgun (WGS) entry which is preliminary data.</text>
</comment>
<dbReference type="Pfam" id="PF00126">
    <property type="entry name" value="HTH_1"/>
    <property type="match status" value="1"/>
</dbReference>
<keyword evidence="2" id="KW-0805">Transcription regulation</keyword>
<dbReference type="PROSITE" id="PS50931">
    <property type="entry name" value="HTH_LYSR"/>
    <property type="match status" value="1"/>
</dbReference>
<dbReference type="Gene3D" id="3.40.190.10">
    <property type="entry name" value="Periplasmic binding protein-like II"/>
    <property type="match status" value="2"/>
</dbReference>
<dbReference type="InterPro" id="IPR000847">
    <property type="entry name" value="LysR_HTH_N"/>
</dbReference>
<evidence type="ECO:0000256" key="1">
    <source>
        <dbReference type="ARBA" id="ARBA00009437"/>
    </source>
</evidence>
<evidence type="ECO:0000313" key="6">
    <source>
        <dbReference type="EMBL" id="EFZ36747.1"/>
    </source>
</evidence>
<dbReference type="InterPro" id="IPR005119">
    <property type="entry name" value="LysR_subst-bd"/>
</dbReference>
<gene>
    <name evidence="6" type="primary">oxyR</name>
    <name evidence="6" type="ORF">HMPREF0663_11660</name>
</gene>
<accession>E7RR59</accession>
<evidence type="ECO:0000313" key="7">
    <source>
        <dbReference type="Proteomes" id="UP000005580"/>
    </source>
</evidence>
<dbReference type="PANTHER" id="PTHR30419">
    <property type="entry name" value="HTH-TYPE TRANSCRIPTIONAL REGULATOR YBHD"/>
    <property type="match status" value="1"/>
</dbReference>
<evidence type="ECO:0000259" key="5">
    <source>
        <dbReference type="PROSITE" id="PS50931"/>
    </source>
</evidence>
<keyword evidence="3" id="KW-0238">DNA-binding</keyword>
<dbReference type="InterPro" id="IPR036390">
    <property type="entry name" value="WH_DNA-bd_sf"/>
</dbReference>
<sequence>MASIVLVRTIFTSKLYSIMTLQQLEYVIAVYRYKHFAKAADNCNITQPTLSSMIQKLEEELGVKIFDRRKQPILPTPAGKLIIDQAWKVLVEARELRETVEETKHSLLGTFNIGILPTIAPYLIPRFFPQLMKKYPDMDVRVTEMKTEDIKHALHHGDIDAGIIAKVDGLGDFDSTTVFYEQFFAYVAQGDALFDNKTIRTADLKGEYLWLLDEGHCLRDQLVRFCDLKGAMQSKRAYSLGSIETFMRMVESGKGVTFIPELSLLQLTDVQRKLVRPFALPIPTREIIMVTGKNFIRTSLLGLIVEEIKQAVPADMLQLKQTQQRV</sequence>
<reference evidence="6" key="1">
    <citation type="submission" date="2011-01" db="EMBL/GenBank/DDBJ databases">
        <authorList>
            <person name="Muzny D."/>
            <person name="Qin X."/>
            <person name="Buhay C."/>
            <person name="Dugan-Rocha S."/>
            <person name="Ding Y."/>
            <person name="Chen G."/>
            <person name="Hawes A."/>
            <person name="Holder M."/>
            <person name="Jhangiani S."/>
            <person name="Johnson A."/>
            <person name="Khan Z."/>
            <person name="Li Z."/>
            <person name="Liu W."/>
            <person name="Liu X."/>
            <person name="Perez L."/>
            <person name="Shen H."/>
            <person name="Wang Q."/>
            <person name="Watt J."/>
            <person name="Xi L."/>
            <person name="Xin Y."/>
            <person name="Zhou J."/>
            <person name="Deng J."/>
            <person name="Jiang H."/>
            <person name="Liu Y."/>
            <person name="Qu J."/>
            <person name="Song X.-Z."/>
            <person name="Zhang L."/>
            <person name="Villasana D."/>
            <person name="Johnson A."/>
            <person name="Liu J."/>
            <person name="Liyanage D."/>
            <person name="Lorensuhewa L."/>
            <person name="Robinson T."/>
            <person name="Song A."/>
            <person name="Song B.-B."/>
            <person name="Dinh H."/>
            <person name="Thornton R."/>
            <person name="Coyle M."/>
            <person name="Francisco L."/>
            <person name="Jackson L."/>
            <person name="Javaid M."/>
            <person name="Korchina V."/>
            <person name="Kovar C."/>
            <person name="Mata R."/>
            <person name="Mathew T."/>
            <person name="Ngo R."/>
            <person name="Nguyen L."/>
            <person name="Nguyen N."/>
            <person name="Okwuonu G."/>
            <person name="Ongeri F."/>
            <person name="Pham C."/>
            <person name="Simmons D."/>
            <person name="Wilczek-Boney K."/>
            <person name="Hale W."/>
            <person name="Jakkamsetti A."/>
            <person name="Pham P."/>
            <person name="Ruth R."/>
            <person name="San Lucas F."/>
            <person name="Warren J."/>
            <person name="Zhang J."/>
            <person name="Zhao Z."/>
            <person name="Zhou C."/>
            <person name="Zhu D."/>
            <person name="Lee S."/>
            <person name="Bess C."/>
            <person name="Blankenburg K."/>
            <person name="Forbes L."/>
            <person name="Fu Q."/>
            <person name="Gubbala S."/>
            <person name="Hirani K."/>
            <person name="Jayaseelan J.C."/>
            <person name="Lara F."/>
            <person name="Munidasa M."/>
            <person name="Palculict T."/>
            <person name="Patil S."/>
            <person name="Pu L.-L."/>
            <person name="Saada N."/>
            <person name="Tang L."/>
            <person name="Weissenberger G."/>
            <person name="Zhu Y."/>
            <person name="Hemphill L."/>
            <person name="Shang Y."/>
            <person name="Youmans B."/>
            <person name="Ayvaz T."/>
            <person name="Ross M."/>
            <person name="Santibanez J."/>
            <person name="Aqrawi P."/>
            <person name="Gross S."/>
            <person name="Joshi V."/>
            <person name="Fowler G."/>
            <person name="Nazareth L."/>
            <person name="Reid J."/>
            <person name="Worley K."/>
            <person name="Petrosino J."/>
            <person name="Highlander S."/>
            <person name="Gibbs R."/>
        </authorList>
    </citation>
    <scope>NUCLEOTIDE SEQUENCE [LARGE SCALE GENOMIC DNA]</scope>
    <source>
        <strain evidence="6">ATCC 33269</strain>
    </source>
</reference>
<dbReference type="InterPro" id="IPR050950">
    <property type="entry name" value="HTH-type_LysR_regulators"/>
</dbReference>
<dbReference type="CDD" id="cd08411">
    <property type="entry name" value="PBP2_OxyR"/>
    <property type="match status" value="1"/>
</dbReference>